<evidence type="ECO:0000313" key="1">
    <source>
        <dbReference type="EMBL" id="ANP36050.1"/>
    </source>
</evidence>
<proteinExistence type="predicted"/>
<evidence type="ECO:0000313" key="2">
    <source>
        <dbReference type="Proteomes" id="UP000092565"/>
    </source>
</evidence>
<organism evidence="1 2">
    <name type="scientific">Phaeobacter gallaeciensis</name>
    <dbReference type="NCBI Taxonomy" id="60890"/>
    <lineage>
        <taxon>Bacteria</taxon>
        <taxon>Pseudomonadati</taxon>
        <taxon>Pseudomonadota</taxon>
        <taxon>Alphaproteobacteria</taxon>
        <taxon>Rhodobacterales</taxon>
        <taxon>Roseobacteraceae</taxon>
        <taxon>Phaeobacter</taxon>
    </lineage>
</organism>
<protein>
    <submittedName>
        <fullName evidence="1">Uncharacterized protein</fullName>
    </submittedName>
</protein>
<dbReference type="Proteomes" id="UP000092565">
    <property type="component" value="Chromosome"/>
</dbReference>
<gene>
    <name evidence="1" type="ORF">JL2886_01129</name>
</gene>
<dbReference type="AlphaFoldDB" id="A0A1B0ZPH7"/>
<sequence length="68" mass="7499">MTLRRPDATPVAGQREALLVILRDDLVKSVARDPMSCLFQGAQQVIHLDPAAPAKCQPDQVRFMPEDA</sequence>
<accession>A0A1B0ZPH7</accession>
<dbReference type="EMBL" id="CP015124">
    <property type="protein sequence ID" value="ANP36050.1"/>
    <property type="molecule type" value="Genomic_DNA"/>
</dbReference>
<keyword evidence="2" id="KW-1185">Reference proteome</keyword>
<name>A0A1B0ZPH7_9RHOB</name>
<reference evidence="1 2" key="1">
    <citation type="submission" date="2016-04" db="EMBL/GenBank/DDBJ databases">
        <authorList>
            <person name="Evans L.H."/>
            <person name="Alamgir A."/>
            <person name="Owens N."/>
            <person name="Weber N.D."/>
            <person name="Virtaneva K."/>
            <person name="Barbian K."/>
            <person name="Babar A."/>
            <person name="Rosenke K."/>
        </authorList>
    </citation>
    <scope>NUCLEOTIDE SEQUENCE [LARGE SCALE GENOMIC DNA]</scope>
    <source>
        <strain evidence="1 2">JL2886</strain>
    </source>
</reference>